<keyword evidence="2" id="KW-1185">Reference proteome</keyword>
<dbReference type="OrthoDB" id="7057192at2"/>
<reference evidence="2" key="1">
    <citation type="submission" date="2017-02" db="EMBL/GenBank/DDBJ databases">
        <authorList>
            <person name="Daims H."/>
        </authorList>
    </citation>
    <scope>NUCLEOTIDE SEQUENCE [LARGE SCALE GENOMIC DNA]</scope>
</reference>
<evidence type="ECO:0000313" key="1">
    <source>
        <dbReference type="EMBL" id="SJM91468.1"/>
    </source>
</evidence>
<dbReference type="AlphaFoldDB" id="A0A1R4H5B7"/>
<name>A0A1R4H5B7_9GAMM</name>
<protein>
    <submittedName>
        <fullName evidence="1">Uncharacterized protein</fullName>
    </submittedName>
</protein>
<accession>A0A1R4H5B7</accession>
<proteinExistence type="predicted"/>
<dbReference type="EMBL" id="FUKJ01000140">
    <property type="protein sequence ID" value="SJM91468.1"/>
    <property type="molecule type" value="Genomic_DNA"/>
</dbReference>
<organism evidence="1 2">
    <name type="scientific">Crenothrix polyspora</name>
    <dbReference type="NCBI Taxonomy" id="360316"/>
    <lineage>
        <taxon>Bacteria</taxon>
        <taxon>Pseudomonadati</taxon>
        <taxon>Pseudomonadota</taxon>
        <taxon>Gammaproteobacteria</taxon>
        <taxon>Methylococcales</taxon>
        <taxon>Crenotrichaceae</taxon>
        <taxon>Crenothrix</taxon>
    </lineage>
</organism>
<evidence type="ECO:0000313" key="2">
    <source>
        <dbReference type="Proteomes" id="UP000195442"/>
    </source>
</evidence>
<gene>
    <name evidence="1" type="ORF">CRENPOLYSF2_2240003</name>
</gene>
<dbReference type="Proteomes" id="UP000195442">
    <property type="component" value="Unassembled WGS sequence"/>
</dbReference>
<sequence length="275" mass="31320">MRIFTIFEKYIIPESPFKNNYPFALSEDELKNIEIGLHLVEVIRLGGKVFLVFCSKRLISERTEIDPSKFADLGEYTEVIGIKKYNKQFFDIVALDFANDVIEIRLDIGNKISSDERKACFNQIKEAFEVLVSNLITEDYKLSNVVNFFPAINALYRSEEGRVCELAFTTEGSSIKHEKMRRKHECLRDEAYHQGGSKAVDGNIAAYRIAVTWEHKIPSTLITQPELLLPGSSTMLSRTDISLNDAIITHCAGITDYDFVIEKLNGFLNQDESET</sequence>